<dbReference type="Proteomes" id="UP001212602">
    <property type="component" value="Unassembled WGS sequence"/>
</dbReference>
<protein>
    <submittedName>
        <fullName evidence="2">Cupin domain-containing protein</fullName>
    </submittedName>
</protein>
<keyword evidence="3" id="KW-1185">Reference proteome</keyword>
<dbReference type="InterPro" id="IPR014710">
    <property type="entry name" value="RmlC-like_jellyroll"/>
</dbReference>
<dbReference type="InterPro" id="IPR013096">
    <property type="entry name" value="Cupin_2"/>
</dbReference>
<dbReference type="AlphaFoldDB" id="A0AAE3NCL5"/>
<dbReference type="InterPro" id="IPR011051">
    <property type="entry name" value="RmlC_Cupin_sf"/>
</dbReference>
<organism evidence="2 3">
    <name type="scientific">Xenophilus arseniciresistens</name>
    <dbReference type="NCBI Taxonomy" id="1283306"/>
    <lineage>
        <taxon>Bacteria</taxon>
        <taxon>Pseudomonadati</taxon>
        <taxon>Pseudomonadota</taxon>
        <taxon>Betaproteobacteria</taxon>
        <taxon>Burkholderiales</taxon>
        <taxon>Comamonadaceae</taxon>
        <taxon>Xenophilus</taxon>
    </lineage>
</organism>
<comment type="caution">
    <text evidence="2">The sequence shown here is derived from an EMBL/GenBank/DDBJ whole genome shotgun (WGS) entry which is preliminary data.</text>
</comment>
<feature type="domain" description="Cupin type-2" evidence="1">
    <location>
        <begin position="41"/>
        <end position="107"/>
    </location>
</feature>
<evidence type="ECO:0000313" key="2">
    <source>
        <dbReference type="EMBL" id="MDA7419103.1"/>
    </source>
</evidence>
<dbReference type="CDD" id="cd02230">
    <property type="entry name" value="cupin_HP0902-like"/>
    <property type="match status" value="1"/>
</dbReference>
<proteinExistence type="predicted"/>
<accession>A0AAE3NCL5</accession>
<evidence type="ECO:0000313" key="3">
    <source>
        <dbReference type="Proteomes" id="UP001212602"/>
    </source>
</evidence>
<dbReference type="EMBL" id="JAQIPB010000014">
    <property type="protein sequence ID" value="MDA7419103.1"/>
    <property type="molecule type" value="Genomic_DNA"/>
</dbReference>
<name>A0AAE3NCL5_9BURK</name>
<dbReference type="Pfam" id="PF07883">
    <property type="entry name" value="Cupin_2"/>
    <property type="match status" value="1"/>
</dbReference>
<reference evidence="2" key="1">
    <citation type="submission" date="2023-01" db="EMBL/GenBank/DDBJ databases">
        <title>Xenophilus mangrovi sp. nov., isolated from soil of Mangrove nature reserve.</title>
        <authorList>
            <person name="Xu S."/>
            <person name="Liu Z."/>
            <person name="Xu Y."/>
        </authorList>
    </citation>
    <scope>NUCLEOTIDE SEQUENCE</scope>
    <source>
        <strain evidence="2">YW8</strain>
    </source>
</reference>
<evidence type="ECO:0000259" key="1">
    <source>
        <dbReference type="Pfam" id="PF07883"/>
    </source>
</evidence>
<gene>
    <name evidence="2" type="ORF">PGB34_22250</name>
</gene>
<dbReference type="SUPFAM" id="SSF51182">
    <property type="entry name" value="RmlC-like cupins"/>
    <property type="match status" value="1"/>
</dbReference>
<dbReference type="RefSeq" id="WP_271430304.1">
    <property type="nucleotide sequence ID" value="NZ_JAQIPB010000014.1"/>
</dbReference>
<sequence>MALEHSQPGQAADVTPFGSRLASQRTTALFKSNDLEVIRLVLRAGEVFPPHSVNGEITLQCIEGRLEVQSDGHKSQTLQAGQLLYLLGKTPHSVTALSDASALLTLVVRK</sequence>
<dbReference type="Gene3D" id="2.60.120.10">
    <property type="entry name" value="Jelly Rolls"/>
    <property type="match status" value="1"/>
</dbReference>